<dbReference type="Pfam" id="PF02178">
    <property type="entry name" value="AT_hook"/>
    <property type="match status" value="3"/>
</dbReference>
<name>A0A8H3UKK9_VENIN</name>
<feature type="compositionally biased region" description="Polar residues" evidence="1">
    <location>
        <begin position="12"/>
        <end position="35"/>
    </location>
</feature>
<organism evidence="2 3">
    <name type="scientific">Venturia inaequalis</name>
    <name type="common">Apple scab fungus</name>
    <dbReference type="NCBI Taxonomy" id="5025"/>
    <lineage>
        <taxon>Eukaryota</taxon>
        <taxon>Fungi</taxon>
        <taxon>Dikarya</taxon>
        <taxon>Ascomycota</taxon>
        <taxon>Pezizomycotina</taxon>
        <taxon>Dothideomycetes</taxon>
        <taxon>Pleosporomycetidae</taxon>
        <taxon>Venturiales</taxon>
        <taxon>Venturiaceae</taxon>
        <taxon>Venturia</taxon>
    </lineage>
</organism>
<feature type="region of interest" description="Disordered" evidence="1">
    <location>
        <begin position="1"/>
        <end position="234"/>
    </location>
</feature>
<protein>
    <submittedName>
        <fullName evidence="2">Uncharacterized protein</fullName>
    </submittedName>
</protein>
<feature type="region of interest" description="Disordered" evidence="1">
    <location>
        <begin position="491"/>
        <end position="510"/>
    </location>
</feature>
<dbReference type="AlphaFoldDB" id="A0A8H3UKK9"/>
<dbReference type="SMART" id="SM00384">
    <property type="entry name" value="AT_hook"/>
    <property type="match status" value="3"/>
</dbReference>
<sequence>MGDHHCNLMRTPASSEPGSTVLSSQINSLGATTSQVKRKRGRPSKADRPTPSAPVPSEASSQIGPDATLPQIRRKRGRPRKEDTKKTSAPVPFEPGSPIPSSQINPDTTPTPIKKKRGRPKKQEAAPPTKIPNSAAFPTSRTDPEANFASTRKAPVTPPRLRCRLDVLYEQQRRGSGTDETSPRRARVVHLPSRRPSPEPADCAQKRSRHSSSTTTTTRYLSSEGQSRSKTDGFDYDENWAQGSHFTPASSVELGDHTGSLYLPDRYDSKEALIFCGLADDVSAAYSEEWRTHGKHGTLGSYALDRIKEMATNRGFNPWACSEIVTGNLWSRMRELAITQEYHDILVENVLPGGKRKWKWERNWTTSLRDMGLAQSLIDTVGQSLYADMRKNIPVSHWAYNFVKRKWNELTRHDHKIDDTLLKRNFEAEKTRSEEEERQREEQELFDLQQWARKNLDLPGAAEIEGRRIAEMVRPRSPSLFFDFDLSPTPFDHVQPDHSFQDVTGDEEEG</sequence>
<gene>
    <name evidence="2" type="ORF">EG328_004938</name>
</gene>
<comment type="caution">
    <text evidence="2">The sequence shown here is derived from an EMBL/GenBank/DDBJ whole genome shotgun (WGS) entry which is preliminary data.</text>
</comment>
<dbReference type="EMBL" id="WNWS01000267">
    <property type="protein sequence ID" value="KAE9972512.1"/>
    <property type="molecule type" value="Genomic_DNA"/>
</dbReference>
<feature type="compositionally biased region" description="Basic and acidic residues" evidence="1">
    <location>
        <begin position="163"/>
        <end position="183"/>
    </location>
</feature>
<feature type="compositionally biased region" description="Low complexity" evidence="1">
    <location>
        <begin position="211"/>
        <end position="223"/>
    </location>
</feature>
<evidence type="ECO:0000313" key="3">
    <source>
        <dbReference type="Proteomes" id="UP000447873"/>
    </source>
</evidence>
<dbReference type="GO" id="GO:0003677">
    <property type="term" value="F:DNA binding"/>
    <property type="evidence" value="ECO:0007669"/>
    <property type="project" value="InterPro"/>
</dbReference>
<accession>A0A8H3UKK9</accession>
<evidence type="ECO:0000313" key="2">
    <source>
        <dbReference type="EMBL" id="KAE9972512.1"/>
    </source>
</evidence>
<evidence type="ECO:0000256" key="1">
    <source>
        <dbReference type="SAM" id="MobiDB-lite"/>
    </source>
</evidence>
<dbReference type="Proteomes" id="UP000447873">
    <property type="component" value="Unassembled WGS sequence"/>
</dbReference>
<dbReference type="InterPro" id="IPR017956">
    <property type="entry name" value="AT_hook_DNA-bd_motif"/>
</dbReference>
<reference evidence="2 3" key="1">
    <citation type="submission" date="2018-12" db="EMBL/GenBank/DDBJ databases">
        <title>Venturia inaequalis Genome Resource.</title>
        <authorList>
            <person name="Lichtner F.J."/>
        </authorList>
    </citation>
    <scope>NUCLEOTIDE SEQUENCE [LARGE SCALE GENOMIC DNA]</scope>
    <source>
        <strain evidence="2 3">120213</strain>
    </source>
</reference>
<proteinExistence type="predicted"/>
<feature type="compositionally biased region" description="Polar residues" evidence="1">
    <location>
        <begin position="99"/>
        <end position="111"/>
    </location>
</feature>
<dbReference type="PRINTS" id="PR00929">
    <property type="entry name" value="ATHOOK"/>
</dbReference>